<evidence type="ECO:0000313" key="2">
    <source>
        <dbReference type="Proteomes" id="UP001374584"/>
    </source>
</evidence>
<dbReference type="Proteomes" id="UP001374584">
    <property type="component" value="Unassembled WGS sequence"/>
</dbReference>
<comment type="caution">
    <text evidence="1">The sequence shown here is derived from an EMBL/GenBank/DDBJ whole genome shotgun (WGS) entry which is preliminary data.</text>
</comment>
<dbReference type="EMBL" id="JAYMYR010000007">
    <property type="protein sequence ID" value="KAK7353991.1"/>
    <property type="molecule type" value="Genomic_DNA"/>
</dbReference>
<proteinExistence type="predicted"/>
<name>A0AAN9R090_PHACN</name>
<sequence>MEVHSCIKGKEAHDLTLIQVMGNAGRRCRRMRSFGVQALLCRSREDGRLCLKVPSVKALWKALVLKLLRRKLTSSFHQLLQEEAYF</sequence>
<organism evidence="1 2">
    <name type="scientific">Phaseolus coccineus</name>
    <name type="common">Scarlet runner bean</name>
    <name type="synonym">Phaseolus multiflorus</name>
    <dbReference type="NCBI Taxonomy" id="3886"/>
    <lineage>
        <taxon>Eukaryota</taxon>
        <taxon>Viridiplantae</taxon>
        <taxon>Streptophyta</taxon>
        <taxon>Embryophyta</taxon>
        <taxon>Tracheophyta</taxon>
        <taxon>Spermatophyta</taxon>
        <taxon>Magnoliopsida</taxon>
        <taxon>eudicotyledons</taxon>
        <taxon>Gunneridae</taxon>
        <taxon>Pentapetalae</taxon>
        <taxon>rosids</taxon>
        <taxon>fabids</taxon>
        <taxon>Fabales</taxon>
        <taxon>Fabaceae</taxon>
        <taxon>Papilionoideae</taxon>
        <taxon>50 kb inversion clade</taxon>
        <taxon>NPAAA clade</taxon>
        <taxon>indigoferoid/millettioid clade</taxon>
        <taxon>Phaseoleae</taxon>
        <taxon>Phaseolus</taxon>
    </lineage>
</organism>
<gene>
    <name evidence="1" type="ORF">VNO80_19447</name>
</gene>
<reference evidence="1 2" key="1">
    <citation type="submission" date="2024-01" db="EMBL/GenBank/DDBJ databases">
        <title>The genomes of 5 underutilized Papilionoideae crops provide insights into root nodulation and disease resistanc.</title>
        <authorList>
            <person name="Jiang F."/>
        </authorList>
    </citation>
    <scope>NUCLEOTIDE SEQUENCE [LARGE SCALE GENOMIC DNA]</scope>
    <source>
        <strain evidence="1">JINMINGXINNONG_FW02</strain>
        <tissue evidence="1">Leaves</tissue>
    </source>
</reference>
<keyword evidence="2" id="KW-1185">Reference proteome</keyword>
<evidence type="ECO:0000313" key="1">
    <source>
        <dbReference type="EMBL" id="KAK7353991.1"/>
    </source>
</evidence>
<accession>A0AAN9R090</accession>
<protein>
    <submittedName>
        <fullName evidence="1">Uncharacterized protein</fullName>
    </submittedName>
</protein>
<dbReference type="AlphaFoldDB" id="A0AAN9R090"/>